<keyword evidence="1" id="KW-0812">Transmembrane</keyword>
<dbReference type="OrthoDB" id="2042447at2"/>
<dbReference type="RefSeq" id="WP_148135941.1">
    <property type="nucleotide sequence ID" value="NZ_CP017634.1"/>
</dbReference>
<reference evidence="2 3" key="1">
    <citation type="submission" date="2016-10" db="EMBL/GenBank/DDBJ databases">
        <title>Complete Genome Sequence of Peptococcaceae strain DCMF.</title>
        <authorList>
            <person name="Edwards R.J."/>
            <person name="Holland S.I."/>
            <person name="Deshpande N.P."/>
            <person name="Wong Y.K."/>
            <person name="Ertan H."/>
            <person name="Manefield M."/>
            <person name="Russell T.L."/>
            <person name="Lee M.J."/>
        </authorList>
    </citation>
    <scope>NUCLEOTIDE SEQUENCE [LARGE SCALE GENOMIC DNA]</scope>
    <source>
        <strain evidence="2 3">DCMF</strain>
    </source>
</reference>
<evidence type="ECO:0000313" key="3">
    <source>
        <dbReference type="Proteomes" id="UP000323521"/>
    </source>
</evidence>
<keyword evidence="1" id="KW-0472">Membrane</keyword>
<dbReference type="AlphaFoldDB" id="A0A3G1KVZ0"/>
<keyword evidence="1" id="KW-1133">Transmembrane helix</keyword>
<dbReference type="EMBL" id="CP017634">
    <property type="protein sequence ID" value="ATW26616.1"/>
    <property type="molecule type" value="Genomic_DNA"/>
</dbReference>
<feature type="transmembrane region" description="Helical" evidence="1">
    <location>
        <begin position="93"/>
        <end position="122"/>
    </location>
</feature>
<name>A0A3G1KVZ0_FORW1</name>
<evidence type="ECO:0000313" key="2">
    <source>
        <dbReference type="EMBL" id="ATW26616.1"/>
    </source>
</evidence>
<organism evidence="2 3">
    <name type="scientific">Formimonas warabiya</name>
    <dbReference type="NCBI Taxonomy" id="1761012"/>
    <lineage>
        <taxon>Bacteria</taxon>
        <taxon>Bacillati</taxon>
        <taxon>Bacillota</taxon>
        <taxon>Clostridia</taxon>
        <taxon>Eubacteriales</taxon>
        <taxon>Peptococcaceae</taxon>
        <taxon>Candidatus Formimonas</taxon>
    </lineage>
</organism>
<dbReference type="KEGG" id="fwa:DCMF_19335"/>
<evidence type="ECO:0008006" key="4">
    <source>
        <dbReference type="Google" id="ProtNLM"/>
    </source>
</evidence>
<evidence type="ECO:0000256" key="1">
    <source>
        <dbReference type="SAM" id="Phobius"/>
    </source>
</evidence>
<proteinExistence type="predicted"/>
<keyword evidence="3" id="KW-1185">Reference proteome</keyword>
<feature type="transmembrane region" description="Helical" evidence="1">
    <location>
        <begin position="176"/>
        <end position="195"/>
    </location>
</feature>
<feature type="transmembrane region" description="Helical" evidence="1">
    <location>
        <begin position="43"/>
        <end position="64"/>
    </location>
</feature>
<gene>
    <name evidence="2" type="ORF">DCMF_19335</name>
</gene>
<dbReference type="Proteomes" id="UP000323521">
    <property type="component" value="Chromosome"/>
</dbReference>
<protein>
    <recommendedName>
        <fullName evidence="4">ABC transporter permease</fullName>
    </recommendedName>
</protein>
<accession>A0A3G1KVZ0</accession>
<sequence length="231" mass="25392">MFNIMKYEWIKRWKFFLAGLVLFLLLDIDLVNRVLHQVSPTGLAAALGAVLMAMVMALFFGHILRMYSTLFSDEGLLFLTIPVNGYQFLGAKLLAVVIECLAVAGFVGIVGYIDYLVVAPLLGNIPFHFTIPSDCVSAGGKIIFLGLLSYVTLLLMVYLSMVLAKSIFAPVKHGKVLSFIIFLVMSKALTELGVFVDGQGLDQIGTWVFMVALVALLFGLTGYLLDRKINI</sequence>
<feature type="transmembrane region" description="Helical" evidence="1">
    <location>
        <begin position="207"/>
        <end position="225"/>
    </location>
</feature>
<feature type="transmembrane region" description="Helical" evidence="1">
    <location>
        <begin position="142"/>
        <end position="164"/>
    </location>
</feature>